<accession>A0A2G3PTH3</accession>
<dbReference type="AlphaFoldDB" id="A0A2G3PTH3"/>
<comment type="similarity">
    <text evidence="2">Belongs to the bacterial solute-binding protein 2 family.</text>
</comment>
<gene>
    <name evidence="6" type="ORF">CSW57_00030</name>
</gene>
<dbReference type="Pfam" id="PF13407">
    <property type="entry name" value="Peripla_BP_4"/>
    <property type="match status" value="1"/>
</dbReference>
<evidence type="ECO:0000256" key="1">
    <source>
        <dbReference type="ARBA" id="ARBA00004196"/>
    </source>
</evidence>
<organism evidence="6 7">
    <name type="scientific">Williamsia marianensis</name>
    <dbReference type="NCBI Taxonomy" id="85044"/>
    <lineage>
        <taxon>Bacteria</taxon>
        <taxon>Bacillati</taxon>
        <taxon>Actinomycetota</taxon>
        <taxon>Actinomycetes</taxon>
        <taxon>Mycobacteriales</taxon>
        <taxon>Nocardiaceae</taxon>
        <taxon>Williamsia</taxon>
    </lineage>
</organism>
<proteinExistence type="inferred from homology"/>
<evidence type="ECO:0000256" key="4">
    <source>
        <dbReference type="SAM" id="MobiDB-lite"/>
    </source>
</evidence>
<reference evidence="6 7" key="1">
    <citation type="submission" date="2017-10" db="EMBL/GenBank/DDBJ databases">
        <title>The draft genome sequence of Williamsia sp. BULT 1.1 isolated from the semi-arid grassland soils from South Africa.</title>
        <authorList>
            <person name="Kabwe M.H."/>
            <person name="Govender N."/>
            <person name="Mutseka Lunga P."/>
            <person name="Vikram S."/>
            <person name="Makhalanyane T.P."/>
        </authorList>
    </citation>
    <scope>NUCLEOTIDE SEQUENCE [LARGE SCALE GENOMIC DNA]</scope>
    <source>
        <strain evidence="6 7">BULT 1.1</strain>
    </source>
</reference>
<dbReference type="PANTHER" id="PTHR46847:SF1">
    <property type="entry name" value="D-ALLOSE-BINDING PERIPLASMIC PROTEIN-RELATED"/>
    <property type="match status" value="1"/>
</dbReference>
<dbReference type="GO" id="GO:0030246">
    <property type="term" value="F:carbohydrate binding"/>
    <property type="evidence" value="ECO:0007669"/>
    <property type="project" value="UniProtKB-ARBA"/>
</dbReference>
<dbReference type="GO" id="GO:0030313">
    <property type="term" value="C:cell envelope"/>
    <property type="evidence" value="ECO:0007669"/>
    <property type="project" value="UniProtKB-SubCell"/>
</dbReference>
<evidence type="ECO:0000256" key="2">
    <source>
        <dbReference type="ARBA" id="ARBA00007639"/>
    </source>
</evidence>
<comment type="caution">
    <text evidence="6">The sequence shown here is derived from an EMBL/GenBank/DDBJ whole genome shotgun (WGS) entry which is preliminary data.</text>
</comment>
<evidence type="ECO:0000259" key="5">
    <source>
        <dbReference type="Pfam" id="PF13407"/>
    </source>
</evidence>
<protein>
    <recommendedName>
        <fullName evidence="5">Periplasmic binding protein domain-containing protein</fullName>
    </recommendedName>
</protein>
<feature type="region of interest" description="Disordered" evidence="4">
    <location>
        <begin position="1"/>
        <end position="36"/>
    </location>
</feature>
<feature type="domain" description="Periplasmic binding protein" evidence="5">
    <location>
        <begin position="137"/>
        <end position="378"/>
    </location>
</feature>
<dbReference type="InterPro" id="IPR025997">
    <property type="entry name" value="SBP_2_dom"/>
</dbReference>
<dbReference type="Gene3D" id="3.40.50.2300">
    <property type="match status" value="2"/>
</dbReference>
<name>A0A2G3PTH3_WILMA</name>
<sequence>MCPSRAGQPSGKRWPAEVSSPQYHHLPQHEGGTSMKLGSRVQNGRDFRKRVATAASLAVVLALGLTACTDDPTTDSTAGAGSQECIAAADKFLEPWNELPTSLPASPPARYTPLTKPVPAGGSAIALTTPIPSAQESSNAFVEAAKAAGWSAKNLNFDGSVPDLLAKFDQAISAKPTAIWVQAFPAAAMQEQLDAAKAAGIVVGMASVVDQPESYPGFAAVSNGGVTIEEIGRLHANWFMRDSRCAGNVAIFTLPFPIVEKGDQVFTDTVKANCPKCKVSSSLIQPQDLGTPKTASTIVSKLQSDPTTKYAFTVIGNLANGVAPALKQAGINDIRIFGSSPDAESMAALRNGSNAWWVNQNSVMQGWASFDSILRAVTSEQIQPDPGNYPLSVLTSNNVSDGTEVPVIPTNYQSDFKALWGVD</sequence>
<evidence type="ECO:0000313" key="7">
    <source>
        <dbReference type="Proteomes" id="UP000225108"/>
    </source>
</evidence>
<evidence type="ECO:0000256" key="3">
    <source>
        <dbReference type="ARBA" id="ARBA00022729"/>
    </source>
</evidence>
<dbReference type="InterPro" id="IPR028082">
    <property type="entry name" value="Peripla_BP_I"/>
</dbReference>
<dbReference type="SUPFAM" id="SSF53822">
    <property type="entry name" value="Periplasmic binding protein-like I"/>
    <property type="match status" value="1"/>
</dbReference>
<dbReference type="Proteomes" id="UP000225108">
    <property type="component" value="Unassembled WGS sequence"/>
</dbReference>
<dbReference type="PANTHER" id="PTHR46847">
    <property type="entry name" value="D-ALLOSE-BINDING PERIPLASMIC PROTEIN-RELATED"/>
    <property type="match status" value="1"/>
</dbReference>
<keyword evidence="3" id="KW-0732">Signal</keyword>
<dbReference type="EMBL" id="PEBD01000002">
    <property type="protein sequence ID" value="PHV69061.1"/>
    <property type="molecule type" value="Genomic_DNA"/>
</dbReference>
<evidence type="ECO:0000313" key="6">
    <source>
        <dbReference type="EMBL" id="PHV69061.1"/>
    </source>
</evidence>
<comment type="subcellular location">
    <subcellularLocation>
        <location evidence="1">Cell envelope</location>
    </subcellularLocation>
</comment>